<name>A0A0B6AKR5_PRIM2</name>
<dbReference type="RefSeq" id="WP_013059210.1">
    <property type="nucleotide sequence ID" value="NZ_BCVB01000008.1"/>
</dbReference>
<dbReference type="HOGENOM" id="CLU_168041_2_0_9"/>
<reference evidence="1 2" key="1">
    <citation type="journal article" date="2015" name="Genome Announc.">
        <title>Complete genome sequences for 35 biothreat assay-relevant bacillus species.</title>
        <authorList>
            <person name="Johnson S.L."/>
            <person name="Daligault H.E."/>
            <person name="Davenport K.W."/>
            <person name="Jaissle J."/>
            <person name="Frey K.G."/>
            <person name="Ladner J.T."/>
            <person name="Broomall S.M."/>
            <person name="Bishop-Lilly K.A."/>
            <person name="Bruce D.C."/>
            <person name="Gibbons H.S."/>
            <person name="Coyne S.R."/>
            <person name="Lo C.C."/>
            <person name="Meincke L."/>
            <person name="Munk A.C."/>
            <person name="Koroleva G.I."/>
            <person name="Rosenzweig C.N."/>
            <person name="Palacios G.F."/>
            <person name="Redden C.L."/>
            <person name="Minogue T.D."/>
            <person name="Chain P.S."/>
        </authorList>
    </citation>
    <scope>NUCLEOTIDE SEQUENCE [LARGE SCALE GENOMIC DNA]</scope>
    <source>
        <strain evidence="2">ATCC 14581 / DSM 32 / JCM 2506 / NBRC 15308 / NCIMB 9376 / NCTC 10342 / NRRL B-14308 / VKM B-512</strain>
    </source>
</reference>
<evidence type="ECO:0000313" key="2">
    <source>
        <dbReference type="Proteomes" id="UP000031829"/>
    </source>
</evidence>
<dbReference type="EMBL" id="CP009920">
    <property type="protein sequence ID" value="AJI21657.1"/>
    <property type="molecule type" value="Genomic_DNA"/>
</dbReference>
<dbReference type="KEGG" id="bmeg:BG04_1524"/>
<sequence length="83" mass="9874">MKIVQQIVNKKVNNITPKELLKYSKQYNIPITDQQAHTLVSVIRQQPVNIYNLEERRNLIKQIAQVTDRETARRVNELFQQLM</sequence>
<dbReference type="InterPro" id="IPR020277">
    <property type="entry name" value="DUF2624"/>
</dbReference>
<protein>
    <recommendedName>
        <fullName evidence="3">DUF2624 domain-containing protein</fullName>
    </recommendedName>
</protein>
<dbReference type="Proteomes" id="UP000031829">
    <property type="component" value="Chromosome"/>
</dbReference>
<organism evidence="1 2">
    <name type="scientific">Priestia megaterium (strain ATCC 14581 / DSM 32 / CCUG 1817 / JCM 2506 / NBRC 15308 / NCIMB 9376 / NCTC 10342 / NRRL B-14308 / VKM B-512 / Ford 19)</name>
    <name type="common">Bacillus megaterium</name>
    <dbReference type="NCBI Taxonomy" id="1348623"/>
    <lineage>
        <taxon>Bacteria</taxon>
        <taxon>Bacillati</taxon>
        <taxon>Bacillota</taxon>
        <taxon>Bacilli</taxon>
        <taxon>Bacillales</taxon>
        <taxon>Bacillaceae</taxon>
        <taxon>Priestia</taxon>
    </lineage>
</organism>
<dbReference type="AlphaFoldDB" id="A0A0B6AKR5"/>
<dbReference type="Pfam" id="PF11116">
    <property type="entry name" value="DUF2624"/>
    <property type="match status" value="1"/>
</dbReference>
<evidence type="ECO:0008006" key="3">
    <source>
        <dbReference type="Google" id="ProtNLM"/>
    </source>
</evidence>
<dbReference type="GeneID" id="93644990"/>
<evidence type="ECO:0000313" key="1">
    <source>
        <dbReference type="EMBL" id="AJI21657.1"/>
    </source>
</evidence>
<gene>
    <name evidence="1" type="ORF">BG04_1524</name>
</gene>
<accession>A0A0B6AKR5</accession>
<proteinExistence type="predicted"/>